<proteinExistence type="predicted"/>
<dbReference type="InterPro" id="IPR036388">
    <property type="entry name" value="WH-like_DNA-bd_sf"/>
</dbReference>
<dbReference type="CDD" id="cd17574">
    <property type="entry name" value="REC_OmpR"/>
    <property type="match status" value="1"/>
</dbReference>
<evidence type="ECO:0000256" key="1">
    <source>
        <dbReference type="ARBA" id="ARBA00022553"/>
    </source>
</evidence>
<dbReference type="InterPro" id="IPR039420">
    <property type="entry name" value="WalR-like"/>
</dbReference>
<dbReference type="SMART" id="SM00862">
    <property type="entry name" value="Trans_reg_C"/>
    <property type="match status" value="1"/>
</dbReference>
<evidence type="ECO:0000259" key="9">
    <source>
        <dbReference type="PROSITE" id="PS51755"/>
    </source>
</evidence>
<dbReference type="AlphaFoldDB" id="A0A4Q8L503"/>
<dbReference type="CDD" id="cd00383">
    <property type="entry name" value="trans_reg_C"/>
    <property type="match status" value="1"/>
</dbReference>
<dbReference type="GO" id="GO:0006355">
    <property type="term" value="P:regulation of DNA-templated transcription"/>
    <property type="evidence" value="ECO:0007669"/>
    <property type="project" value="InterPro"/>
</dbReference>
<dbReference type="RefSeq" id="WP_130552723.1">
    <property type="nucleotide sequence ID" value="NZ_SHMC01000009.1"/>
</dbReference>
<evidence type="ECO:0000256" key="7">
    <source>
        <dbReference type="PROSITE-ProRule" id="PRU01091"/>
    </source>
</evidence>
<name>A0A4Q8L503_9GAMM</name>
<dbReference type="InterPro" id="IPR001867">
    <property type="entry name" value="OmpR/PhoB-type_DNA-bd"/>
</dbReference>
<dbReference type="GO" id="GO:0000976">
    <property type="term" value="F:transcription cis-regulatory region binding"/>
    <property type="evidence" value="ECO:0007669"/>
    <property type="project" value="TreeGrafter"/>
</dbReference>
<dbReference type="GO" id="GO:0005829">
    <property type="term" value="C:cytosol"/>
    <property type="evidence" value="ECO:0007669"/>
    <property type="project" value="TreeGrafter"/>
</dbReference>
<keyword evidence="3" id="KW-0805">Transcription regulation</keyword>
<accession>A0A4Q8L503</accession>
<evidence type="ECO:0000256" key="4">
    <source>
        <dbReference type="ARBA" id="ARBA00023125"/>
    </source>
</evidence>
<evidence type="ECO:0000259" key="8">
    <source>
        <dbReference type="PROSITE" id="PS50110"/>
    </source>
</evidence>
<dbReference type="OrthoDB" id="9802426at2"/>
<dbReference type="FunFam" id="1.10.10.10:FF:000058">
    <property type="entry name" value="DNA-binding response OmpR family regulator"/>
    <property type="match status" value="1"/>
</dbReference>
<dbReference type="GO" id="GO:0000156">
    <property type="term" value="F:phosphorelay response regulator activity"/>
    <property type="evidence" value="ECO:0007669"/>
    <property type="project" value="TreeGrafter"/>
</dbReference>
<evidence type="ECO:0000256" key="6">
    <source>
        <dbReference type="PROSITE-ProRule" id="PRU00169"/>
    </source>
</evidence>
<feature type="DNA-binding region" description="OmpR/PhoB-type" evidence="7">
    <location>
        <begin position="133"/>
        <end position="230"/>
    </location>
</feature>
<evidence type="ECO:0000256" key="3">
    <source>
        <dbReference type="ARBA" id="ARBA00023015"/>
    </source>
</evidence>
<keyword evidence="5" id="KW-0804">Transcription</keyword>
<dbReference type="GO" id="GO:0032993">
    <property type="term" value="C:protein-DNA complex"/>
    <property type="evidence" value="ECO:0007669"/>
    <property type="project" value="TreeGrafter"/>
</dbReference>
<evidence type="ECO:0000313" key="11">
    <source>
        <dbReference type="Proteomes" id="UP000292627"/>
    </source>
</evidence>
<dbReference type="SMART" id="SM00448">
    <property type="entry name" value="REC"/>
    <property type="match status" value="1"/>
</dbReference>
<feature type="modified residue" description="4-aspartylphosphate" evidence="6">
    <location>
        <position position="58"/>
    </location>
</feature>
<dbReference type="InterPro" id="IPR011006">
    <property type="entry name" value="CheY-like_superfamily"/>
</dbReference>
<comment type="caution">
    <text evidence="10">The sequence shown here is derived from an EMBL/GenBank/DDBJ whole genome shotgun (WGS) entry which is preliminary data.</text>
</comment>
<dbReference type="Pfam" id="PF00072">
    <property type="entry name" value="Response_reg"/>
    <property type="match status" value="1"/>
</dbReference>
<sequence length="249" mass="28082">MRAFQQRHTLLLVDDDYAIASATGEYLESIGYDVDYAHDGVEGLRLASEQHYDVILLDGKMPRMDGLDVCRAFRREVKRSTPIIFLSGRERVEDRVTGIEAGADDYLVKPYALPELQARLTALIKRQRRQLAGTQLVVGDLTLETGNYTVRRAGQRLSLSPIQFQLLAVLMRHSPAIVTRAQLEREIWGNDLPDSDTLRSHIYNLRKIIDKPFDRPLLHTHLSFGFRLAPVEQPQPVERAAADPAAVAA</sequence>
<keyword evidence="1 6" id="KW-0597">Phosphoprotein</keyword>
<dbReference type="Gene3D" id="3.40.50.2300">
    <property type="match status" value="1"/>
</dbReference>
<dbReference type="Pfam" id="PF00486">
    <property type="entry name" value="Trans_reg_C"/>
    <property type="match status" value="1"/>
</dbReference>
<reference evidence="10 11" key="1">
    <citation type="submission" date="2019-02" db="EMBL/GenBank/DDBJ databases">
        <title>WGS of Pseudoxanthomonas species novum from clinical isolates.</title>
        <authorList>
            <person name="Bernier A.-M."/>
            <person name="Bernard K."/>
            <person name="Vachon A."/>
        </authorList>
    </citation>
    <scope>NUCLEOTIDE SEQUENCE [LARGE SCALE GENOMIC DNA]</scope>
    <source>
        <strain evidence="10 11">NML171200</strain>
    </source>
</reference>
<feature type="domain" description="OmpR/PhoB-type" evidence="9">
    <location>
        <begin position="133"/>
        <end position="230"/>
    </location>
</feature>
<gene>
    <name evidence="10" type="ORF">EA660_17345</name>
</gene>
<evidence type="ECO:0000256" key="5">
    <source>
        <dbReference type="ARBA" id="ARBA00023163"/>
    </source>
</evidence>
<dbReference type="EMBL" id="SHMC01000009">
    <property type="protein sequence ID" value="TAA21282.1"/>
    <property type="molecule type" value="Genomic_DNA"/>
</dbReference>
<protein>
    <submittedName>
        <fullName evidence="10">Response regulator transcription factor</fullName>
    </submittedName>
</protein>
<evidence type="ECO:0000256" key="2">
    <source>
        <dbReference type="ARBA" id="ARBA00023012"/>
    </source>
</evidence>
<dbReference type="Proteomes" id="UP000292627">
    <property type="component" value="Unassembled WGS sequence"/>
</dbReference>
<evidence type="ECO:0000313" key="10">
    <source>
        <dbReference type="EMBL" id="TAA21282.1"/>
    </source>
</evidence>
<dbReference type="InterPro" id="IPR001789">
    <property type="entry name" value="Sig_transdc_resp-reg_receiver"/>
</dbReference>
<dbReference type="Gene3D" id="1.10.10.10">
    <property type="entry name" value="Winged helix-like DNA-binding domain superfamily/Winged helix DNA-binding domain"/>
    <property type="match status" value="1"/>
</dbReference>
<dbReference type="PANTHER" id="PTHR48111">
    <property type="entry name" value="REGULATOR OF RPOS"/>
    <property type="match status" value="1"/>
</dbReference>
<organism evidence="10 11">
    <name type="scientific">Pseudoxanthomonas winnipegensis</name>
    <dbReference type="NCBI Taxonomy" id="2480810"/>
    <lineage>
        <taxon>Bacteria</taxon>
        <taxon>Pseudomonadati</taxon>
        <taxon>Pseudomonadota</taxon>
        <taxon>Gammaproteobacteria</taxon>
        <taxon>Lysobacterales</taxon>
        <taxon>Lysobacteraceae</taxon>
        <taxon>Pseudoxanthomonas</taxon>
    </lineage>
</organism>
<feature type="domain" description="Response regulatory" evidence="8">
    <location>
        <begin position="9"/>
        <end position="124"/>
    </location>
</feature>
<keyword evidence="2" id="KW-0902">Two-component regulatory system</keyword>
<dbReference type="SUPFAM" id="SSF52172">
    <property type="entry name" value="CheY-like"/>
    <property type="match status" value="1"/>
</dbReference>
<dbReference type="PANTHER" id="PTHR48111:SF22">
    <property type="entry name" value="REGULATOR OF RPOS"/>
    <property type="match status" value="1"/>
</dbReference>
<dbReference type="PROSITE" id="PS51755">
    <property type="entry name" value="OMPR_PHOB"/>
    <property type="match status" value="1"/>
</dbReference>
<dbReference type="PROSITE" id="PS50110">
    <property type="entry name" value="RESPONSE_REGULATORY"/>
    <property type="match status" value="1"/>
</dbReference>
<keyword evidence="4 7" id="KW-0238">DNA-binding</keyword>